<dbReference type="Proteomes" id="UP000237481">
    <property type="component" value="Unassembled WGS sequence"/>
</dbReference>
<feature type="compositionally biased region" description="Basic residues" evidence="1">
    <location>
        <begin position="159"/>
        <end position="181"/>
    </location>
</feature>
<evidence type="ECO:0000313" key="2">
    <source>
        <dbReference type="EMBL" id="POR31929.1"/>
    </source>
</evidence>
<feature type="region of interest" description="Disordered" evidence="1">
    <location>
        <begin position="145"/>
        <end position="183"/>
    </location>
</feature>
<feature type="compositionally biased region" description="Basic and acidic residues" evidence="1">
    <location>
        <begin position="53"/>
        <end position="63"/>
    </location>
</feature>
<feature type="region of interest" description="Disordered" evidence="1">
    <location>
        <begin position="1"/>
        <end position="107"/>
    </location>
</feature>
<feature type="compositionally biased region" description="Low complexity" evidence="1">
    <location>
        <begin position="37"/>
        <end position="49"/>
    </location>
</feature>
<organism evidence="2 3">
    <name type="scientific">Tolypocladium paradoxum</name>
    <dbReference type="NCBI Taxonomy" id="94208"/>
    <lineage>
        <taxon>Eukaryota</taxon>
        <taxon>Fungi</taxon>
        <taxon>Dikarya</taxon>
        <taxon>Ascomycota</taxon>
        <taxon>Pezizomycotina</taxon>
        <taxon>Sordariomycetes</taxon>
        <taxon>Hypocreomycetidae</taxon>
        <taxon>Hypocreales</taxon>
        <taxon>Ophiocordycipitaceae</taxon>
        <taxon>Tolypocladium</taxon>
    </lineage>
</organism>
<dbReference type="EMBL" id="PKSG01000942">
    <property type="protein sequence ID" value="POR31929.1"/>
    <property type="molecule type" value="Genomic_DNA"/>
</dbReference>
<feature type="non-terminal residue" evidence="2">
    <location>
        <position position="1"/>
    </location>
</feature>
<evidence type="ECO:0000256" key="1">
    <source>
        <dbReference type="SAM" id="MobiDB-lite"/>
    </source>
</evidence>
<gene>
    <name evidence="2" type="ORF">TPAR_07855</name>
</gene>
<feature type="compositionally biased region" description="Pro residues" evidence="1">
    <location>
        <begin position="1"/>
        <end position="10"/>
    </location>
</feature>
<name>A0A2S4KP20_9HYPO</name>
<accession>A0A2S4KP20</accession>
<keyword evidence="3" id="KW-1185">Reference proteome</keyword>
<feature type="compositionally biased region" description="Basic residues" evidence="1">
    <location>
        <begin position="64"/>
        <end position="92"/>
    </location>
</feature>
<proteinExistence type="predicted"/>
<sequence length="227" mass="26060">GRRPPQPLPRAQPHRGVQVPREEEAVGARPRGRQGRARAAARQPAGRVRGPARRGDADQELAHGARRLRRRQHRRLDRQRGHALRPPRRHRREPPLEHRQPGIAAEPQRLRRAVVLCADRRHAPLVLPGDQDGPHQLRLHARRDVPRHGLSSTTPPNKHNPKKTLPKKNINKQEQKKKKRDTQKLYIAKTWTGLRLQAIITMGMQDSPRSKGRGRNFEMFCLTAWSG</sequence>
<protein>
    <submittedName>
        <fullName evidence="2">Uncharacterized protein</fullName>
    </submittedName>
</protein>
<dbReference type="AlphaFoldDB" id="A0A2S4KP20"/>
<reference evidence="2 3" key="1">
    <citation type="submission" date="2018-01" db="EMBL/GenBank/DDBJ databases">
        <title>Harnessing the power of phylogenomics to disentangle the directionality and signatures of interkingdom host jumping in the parasitic fungal genus Tolypocladium.</title>
        <authorList>
            <person name="Quandt C.A."/>
            <person name="Patterson W."/>
            <person name="Spatafora J.W."/>
        </authorList>
    </citation>
    <scope>NUCLEOTIDE SEQUENCE [LARGE SCALE GENOMIC DNA]</scope>
    <source>
        <strain evidence="2 3">NRBC 100945</strain>
    </source>
</reference>
<comment type="caution">
    <text evidence="2">The sequence shown here is derived from an EMBL/GenBank/DDBJ whole genome shotgun (WGS) entry which is preliminary data.</text>
</comment>
<evidence type="ECO:0000313" key="3">
    <source>
        <dbReference type="Proteomes" id="UP000237481"/>
    </source>
</evidence>